<name>D5HAG5_SALRM</name>
<proteinExistence type="predicted"/>
<dbReference type="AlphaFoldDB" id="D5HAG5"/>
<evidence type="ECO:0000313" key="2">
    <source>
        <dbReference type="Proteomes" id="UP000000933"/>
    </source>
</evidence>
<organism evidence="1 2">
    <name type="scientific">Salinibacter ruber (strain M8)</name>
    <dbReference type="NCBI Taxonomy" id="761659"/>
    <lineage>
        <taxon>Bacteria</taxon>
        <taxon>Pseudomonadati</taxon>
        <taxon>Rhodothermota</taxon>
        <taxon>Rhodothermia</taxon>
        <taxon>Rhodothermales</taxon>
        <taxon>Salinibacteraceae</taxon>
        <taxon>Salinibacter</taxon>
    </lineage>
</organism>
<dbReference type="Proteomes" id="UP000000933">
    <property type="component" value="Chromosome"/>
</dbReference>
<dbReference type="KEGG" id="srm:SRM_02099"/>
<sequence>MASEIHRLLPNDVIILPGIKVKIFDCVIVASPDQRYTESICEAGLVVNSTALSRKVGDNEATLSDLSNNPIINLFIVLLHVYPYRIIPAFV</sequence>
<reference evidence="2" key="2">
    <citation type="submission" date="2010-04" db="EMBL/GenBank/DDBJ databases">
        <title>Genome sequence of Salinibacter ruber M8.</title>
        <authorList>
            <consortium name="Genoscope"/>
        </authorList>
    </citation>
    <scope>NUCLEOTIDE SEQUENCE [LARGE SCALE GENOMIC DNA]</scope>
    <source>
        <strain evidence="2">M8</strain>
    </source>
</reference>
<protein>
    <submittedName>
        <fullName evidence="1">Uncharacterized protein</fullName>
    </submittedName>
</protein>
<reference evidence="1 2" key="1">
    <citation type="journal article" date="2010" name="ISME J.">
        <title>Fine-scale evolution: genomic, phenotypic and ecological differentiation in two coexisting Salinibacter ruber strains.</title>
        <authorList>
            <person name="Pena A."/>
            <person name="Teeling H."/>
            <person name="Huerta-Cepas J."/>
            <person name="Santos F."/>
            <person name="Yarza P."/>
            <person name="Brito-Echeverria J."/>
            <person name="Lucio M."/>
            <person name="Schmitt-Kopplin P."/>
            <person name="Meseguer I."/>
            <person name="Schenowitz C."/>
            <person name="Dossat C."/>
            <person name="Barbe V."/>
            <person name="Dopazo J."/>
            <person name="Rossello-Mora R."/>
            <person name="Schuler M."/>
            <person name="Glockner F.O."/>
            <person name="Amann R."/>
            <person name="Gabaldon T."/>
            <person name="Anton J."/>
        </authorList>
    </citation>
    <scope>NUCLEOTIDE SEQUENCE [LARGE SCALE GENOMIC DNA]</scope>
    <source>
        <strain evidence="1 2">M8</strain>
    </source>
</reference>
<gene>
    <name evidence="1" type="ordered locus">SRM_02099</name>
</gene>
<dbReference type="EMBL" id="FP565814">
    <property type="protein sequence ID" value="CBH25020.1"/>
    <property type="molecule type" value="Genomic_DNA"/>
</dbReference>
<evidence type="ECO:0000313" key="1">
    <source>
        <dbReference type="EMBL" id="CBH25020.1"/>
    </source>
</evidence>
<accession>D5HAG5</accession>
<dbReference type="HOGENOM" id="CLU_2425208_0_0_10"/>